<sequence>MSPRLEPSTTGKYRSVIDNNLLPQWQAWPVIGIFNG</sequence>
<proteinExistence type="predicted"/>
<name>S5TMN5_9BACT</name>
<dbReference type="EMBL" id="KF264552">
    <property type="protein sequence ID" value="AGS49653.1"/>
    <property type="molecule type" value="Genomic_DNA"/>
</dbReference>
<protein>
    <submittedName>
        <fullName evidence="1">Uncharacterized protein</fullName>
    </submittedName>
</protein>
<dbReference type="AlphaFoldDB" id="S5TMN5"/>
<reference evidence="1" key="1">
    <citation type="journal article" date="2013" name="Proc. Natl. Acad. Sci. U.S.A.">
        <title>Mapping gene clusters within arrayed metagenomic libraries to expand the structural diversity of biomedically relevant natural products.</title>
        <authorList>
            <person name="Owen J.G."/>
            <person name="Reddy B.V."/>
            <person name="Ternei M.A."/>
            <person name="Charlop-Powers Z."/>
            <person name="Calle P.Y."/>
            <person name="Kim J.H."/>
            <person name="Brady S.F."/>
        </authorList>
    </citation>
    <scope>NUCLEOTIDE SEQUENCE</scope>
</reference>
<evidence type="ECO:0000313" key="1">
    <source>
        <dbReference type="EMBL" id="AGS49653.1"/>
    </source>
</evidence>
<organism evidence="1">
    <name type="scientific">uncultured bacterium esnapd13</name>
    <dbReference type="NCBI Taxonomy" id="1366593"/>
    <lineage>
        <taxon>Bacteria</taxon>
        <taxon>environmental samples</taxon>
    </lineage>
</organism>
<accession>S5TMN5</accession>